<protein>
    <recommendedName>
        <fullName evidence="5">Enterobactin synthase component D</fullName>
    </recommendedName>
    <alternativeName>
        <fullName evidence="8">4'-phosphopantetheinyl transferase EntD</fullName>
    </alternativeName>
    <alternativeName>
        <fullName evidence="9">Enterochelin synthase D</fullName>
    </alternativeName>
</protein>
<evidence type="ECO:0000256" key="7">
    <source>
        <dbReference type="ARBA" id="ARBA00023191"/>
    </source>
</evidence>
<evidence type="ECO:0000256" key="5">
    <source>
        <dbReference type="ARBA" id="ARBA00019087"/>
    </source>
</evidence>
<evidence type="ECO:0000259" key="13">
    <source>
        <dbReference type="Pfam" id="PF17837"/>
    </source>
</evidence>
<evidence type="ECO:0000313" key="15">
    <source>
        <dbReference type="Proteomes" id="UP001430065"/>
    </source>
</evidence>
<evidence type="ECO:0000259" key="12">
    <source>
        <dbReference type="Pfam" id="PF01648"/>
    </source>
</evidence>
<comment type="pathway">
    <text evidence="2">Siderophore biosynthesis; enterobactin biosynthesis.</text>
</comment>
<feature type="domain" description="4'-phosphopantetheinyl transferase" evidence="12">
    <location>
        <begin position="142"/>
        <end position="230"/>
    </location>
</feature>
<dbReference type="PANTHER" id="PTHR38096">
    <property type="entry name" value="ENTEROBACTIN SYNTHASE COMPONENT D"/>
    <property type="match status" value="1"/>
</dbReference>
<dbReference type="Gene3D" id="3.90.470.20">
    <property type="entry name" value="4'-phosphopantetheinyl transferase domain"/>
    <property type="match status" value="1"/>
</dbReference>
<comment type="catalytic activity">
    <reaction evidence="11">
        <text>apo-[peptidyl-carrier protein] + CoA = holo-[peptidyl-carrier protein] + adenosine 3',5'-bisphosphate + H(+)</text>
        <dbReference type="Rhea" id="RHEA:46228"/>
        <dbReference type="Rhea" id="RHEA-COMP:11479"/>
        <dbReference type="Rhea" id="RHEA-COMP:11480"/>
        <dbReference type="ChEBI" id="CHEBI:15378"/>
        <dbReference type="ChEBI" id="CHEBI:29999"/>
        <dbReference type="ChEBI" id="CHEBI:57287"/>
        <dbReference type="ChEBI" id="CHEBI:58343"/>
        <dbReference type="ChEBI" id="CHEBI:64479"/>
    </reaction>
</comment>
<evidence type="ECO:0000256" key="2">
    <source>
        <dbReference type="ARBA" id="ARBA00004993"/>
    </source>
</evidence>
<reference evidence="14 15" key="1">
    <citation type="submission" date="2020-10" db="EMBL/GenBank/DDBJ databases">
        <title>Phylogeny of dyella-like bacteria.</title>
        <authorList>
            <person name="Fu J."/>
        </authorList>
    </citation>
    <scope>NUCLEOTIDE SEQUENCE [LARGE SCALE GENOMIC DNA]</scope>
    <source>
        <strain evidence="14 15">THG-B117</strain>
    </source>
</reference>
<evidence type="ECO:0000256" key="3">
    <source>
        <dbReference type="ARBA" id="ARBA00008342"/>
    </source>
</evidence>
<evidence type="ECO:0000256" key="11">
    <source>
        <dbReference type="ARBA" id="ARBA00049191"/>
    </source>
</evidence>
<comment type="similarity">
    <text evidence="3">Belongs to the P-Pant transferase superfamily. EntD family.</text>
</comment>
<dbReference type="InterPro" id="IPR037143">
    <property type="entry name" value="4-PPantetheinyl_Trfase_dom_sf"/>
</dbReference>
<keyword evidence="15" id="KW-1185">Reference proteome</keyword>
<evidence type="ECO:0000256" key="10">
    <source>
        <dbReference type="ARBA" id="ARBA00049176"/>
    </source>
</evidence>
<sequence length="260" mass="28100">MHDDPFDDAEEIRSNIPSAAPKDGQAVMLRTTQWLDLGHDDPRMPPAFVIAFSVAAFTTSAFEQHGVPFPATLQKAVPKRQAEFLMGRLAARHAIEHLGVAAAAPGIGTSREPLWQTGVTGSITHTKDMAGAIAVDSSTVHGIGIDIENVVDADARRALEALAITAEERALLEARREHLSVDAILTIAFSAKESFFKGTFGTVGRYFDFSAARVTSLHVNSGRLTLTLEEDLAPALPKGRSFTVCFRMLTLDTVVTSFVW</sequence>
<dbReference type="SUPFAM" id="SSF56214">
    <property type="entry name" value="4'-phosphopantetheinyl transferase"/>
    <property type="match status" value="1"/>
</dbReference>
<evidence type="ECO:0000256" key="6">
    <source>
        <dbReference type="ARBA" id="ARBA00022679"/>
    </source>
</evidence>
<dbReference type="Pfam" id="PF01648">
    <property type="entry name" value="ACPS"/>
    <property type="match status" value="1"/>
</dbReference>
<keyword evidence="7" id="KW-0259">Enterobactin biosynthesis</keyword>
<dbReference type="InterPro" id="IPR008278">
    <property type="entry name" value="4-PPantetheinyl_Trfase_dom"/>
</dbReference>
<accession>A0ABS2JLP3</accession>
<evidence type="ECO:0000313" key="14">
    <source>
        <dbReference type="EMBL" id="MBM7119957.1"/>
    </source>
</evidence>
<proteinExistence type="inferred from homology"/>
<dbReference type="GO" id="GO:0016740">
    <property type="term" value="F:transferase activity"/>
    <property type="evidence" value="ECO:0007669"/>
    <property type="project" value="UniProtKB-KW"/>
</dbReference>
<dbReference type="Proteomes" id="UP001430065">
    <property type="component" value="Unassembled WGS sequence"/>
</dbReference>
<dbReference type="RefSeq" id="WP_204634413.1">
    <property type="nucleotide sequence ID" value="NZ_JADIKC010000001.1"/>
</dbReference>
<gene>
    <name evidence="14" type="ORF">ISP20_02185</name>
</gene>
<evidence type="ECO:0000256" key="9">
    <source>
        <dbReference type="ARBA" id="ARBA00031996"/>
    </source>
</evidence>
<dbReference type="InterPro" id="IPR041354">
    <property type="entry name" value="4PPT_N"/>
</dbReference>
<name>A0ABS2JLP3_9GAMM</name>
<evidence type="ECO:0000256" key="8">
    <source>
        <dbReference type="ARBA" id="ARBA00029894"/>
    </source>
</evidence>
<dbReference type="EMBL" id="JADIKC010000001">
    <property type="protein sequence ID" value="MBM7119957.1"/>
    <property type="molecule type" value="Genomic_DNA"/>
</dbReference>
<dbReference type="PANTHER" id="PTHR38096:SF1">
    <property type="entry name" value="ENTEROBACTIN SYNTHASE COMPONENT D"/>
    <property type="match status" value="1"/>
</dbReference>
<dbReference type="InterPro" id="IPR003542">
    <property type="entry name" value="Enbac_synth_compD-like"/>
</dbReference>
<organism evidence="14 15">
    <name type="scientific">Dyella kyungheensis</name>
    <dbReference type="NCBI Taxonomy" id="1242174"/>
    <lineage>
        <taxon>Bacteria</taxon>
        <taxon>Pseudomonadati</taxon>
        <taxon>Pseudomonadota</taxon>
        <taxon>Gammaproteobacteria</taxon>
        <taxon>Lysobacterales</taxon>
        <taxon>Rhodanobacteraceae</taxon>
        <taxon>Dyella</taxon>
    </lineage>
</organism>
<keyword evidence="6 14" id="KW-0808">Transferase</keyword>
<comment type="caution">
    <text evidence="14">The sequence shown here is derived from an EMBL/GenBank/DDBJ whole genome shotgun (WGS) entry which is preliminary data.</text>
</comment>
<dbReference type="Pfam" id="PF17837">
    <property type="entry name" value="4PPT_N"/>
    <property type="match status" value="1"/>
</dbReference>
<comment type="catalytic activity">
    <reaction evidence="10">
        <text>apo-[aryl-carrier protein] + CoA = holo-[aryl-carrier protein] + adenosine 3',5'-bisphosphate + H(+)</text>
        <dbReference type="Rhea" id="RHEA:48404"/>
        <dbReference type="Rhea" id="RHEA-COMP:15903"/>
        <dbReference type="Rhea" id="RHEA-COMP:17557"/>
        <dbReference type="ChEBI" id="CHEBI:15378"/>
        <dbReference type="ChEBI" id="CHEBI:29999"/>
        <dbReference type="ChEBI" id="CHEBI:57287"/>
        <dbReference type="ChEBI" id="CHEBI:58343"/>
        <dbReference type="ChEBI" id="CHEBI:64479"/>
    </reaction>
</comment>
<evidence type="ECO:0000256" key="4">
    <source>
        <dbReference type="ARBA" id="ARBA00011503"/>
    </source>
</evidence>
<dbReference type="PRINTS" id="PR01399">
    <property type="entry name" value="ENTSNTHTASED"/>
</dbReference>
<comment type="function">
    <text evidence="1">Involved in the biosynthesis of the siderophore enterobactin (enterochelin), which is a macrocyclic trimeric lactone of N-(2,3-dihydroxybenzoyl)-serine. The serine trilactone serves as a scaffolding for the three catechol functionalities that provide hexadentate coordination for the tightly ligated iron(2+) atoms. Plays an essential role in the assembly of the enterobactin by catalyzing the transfer of the 4'-phosphopantetheine (Ppant) moiety from coenzyme A to the apo-domains of both EntB (ArCP domain) and EntF (PCP domain) to yield their holo-forms which make them competent for the activation of 2,3-dihydroxybenzoate (DHB) and L-serine, respectively.</text>
</comment>
<feature type="domain" description="4'-phosphopantetheinyl transferase N-terminal" evidence="13">
    <location>
        <begin position="72"/>
        <end position="134"/>
    </location>
</feature>
<evidence type="ECO:0000256" key="1">
    <source>
        <dbReference type="ARBA" id="ARBA00003937"/>
    </source>
</evidence>
<comment type="subunit">
    <text evidence="4">EntB, EntD, EntE, and EntF form a multienzyme complex called enterobactin synthase.</text>
</comment>